<name>A0A1E1MFN0_RHYSE</name>
<dbReference type="Proteomes" id="UP000177625">
    <property type="component" value="Unassembled WGS sequence"/>
</dbReference>
<proteinExistence type="predicted"/>
<dbReference type="AlphaFoldDB" id="A0A1E1MFN0"/>
<reference evidence="2" key="1">
    <citation type="submission" date="2016-03" db="EMBL/GenBank/DDBJ databases">
        <authorList>
            <person name="Guldener U."/>
        </authorList>
    </citation>
    <scope>NUCLEOTIDE SEQUENCE [LARGE SCALE GENOMIC DNA]</scope>
</reference>
<evidence type="ECO:0000313" key="1">
    <source>
        <dbReference type="EMBL" id="CZT47837.1"/>
    </source>
</evidence>
<dbReference type="PANTHER" id="PTHR38696:SF1">
    <property type="entry name" value="MEDIATOR OF RNA POLYMERASE II TRANSCRIPTION SUBUNIT 13"/>
    <property type="match status" value="1"/>
</dbReference>
<protein>
    <submittedName>
        <fullName evidence="1">Uncharacterized protein</fullName>
    </submittedName>
</protein>
<sequence>MNPQYPHEKSSMPEKGSAQHSIPDILAPAYTPFRTSFASLSLHRSDRIRLLSFPQSEIDGLRNVIQVTYAKGLQAEQKYGGSHEFKLYGNPWYGQSSDAIASRVIIREILSYLFSVGWILHATTDVSKKQLDKDTLFFRKQQTPPPPSEWISISFNRFDRLRLIGADEQLRYAMKNLMSGMMLLQEDCGWKDQRLNAWEFKIKGYPWMASGEETMSTRLLLMRMLECLEGSGWSLYASVDQNTGSGNDTTETDSWYCVRELGWVPGSAVFHR</sequence>
<keyword evidence="2" id="KW-1185">Reference proteome</keyword>
<evidence type="ECO:0000313" key="2">
    <source>
        <dbReference type="Proteomes" id="UP000177625"/>
    </source>
</evidence>
<organism evidence="1 2">
    <name type="scientific">Rhynchosporium secalis</name>
    <name type="common">Barley scald fungus</name>
    <dbReference type="NCBI Taxonomy" id="38038"/>
    <lineage>
        <taxon>Eukaryota</taxon>
        <taxon>Fungi</taxon>
        <taxon>Dikarya</taxon>
        <taxon>Ascomycota</taxon>
        <taxon>Pezizomycotina</taxon>
        <taxon>Leotiomycetes</taxon>
        <taxon>Helotiales</taxon>
        <taxon>Ploettnerulaceae</taxon>
        <taxon>Rhynchosporium</taxon>
    </lineage>
</organism>
<dbReference type="EMBL" id="FJVC01000308">
    <property type="protein sequence ID" value="CZT47837.1"/>
    <property type="molecule type" value="Genomic_DNA"/>
</dbReference>
<accession>A0A1E1MFN0</accession>
<gene>
    <name evidence="1" type="ORF">RSE6_08448</name>
</gene>
<dbReference type="PANTHER" id="PTHR38696">
    <property type="entry name" value="MEDIATOR OF RNA POLYMERASE II TRANSCRIPTION SUBUNIT 13"/>
    <property type="match status" value="1"/>
</dbReference>